<feature type="signal peptide" evidence="5">
    <location>
        <begin position="1"/>
        <end position="25"/>
    </location>
</feature>
<sequence length="254" mass="26945">MTRCFRIPLRGVLLLAALLLPVAHAADNTPTHTVPNTLAQRIASCTACHGEHGEGSPGTGFFPRLAGKPAEYLARQLRYFQLGLRRYGPMEYTVRPLTDTYMHEIASYFAQQEVPYSPSPTPKVSAALLARGQALTEHGDPERKIPPCQACHGSQLTGVQPSTPGLVGLPYDYVSSQLGSWRTGTRAAAAPDCMATVANRLTPEDITAVSAFLATRQLPADMHAQPPGSVTPPLQCGVLGNAPPAEAPVKGDGA</sequence>
<keyword evidence="8" id="KW-1185">Reference proteome</keyword>
<evidence type="ECO:0000256" key="4">
    <source>
        <dbReference type="PROSITE-ProRule" id="PRU00433"/>
    </source>
</evidence>
<dbReference type="InterPro" id="IPR036909">
    <property type="entry name" value="Cyt_c-like_dom_sf"/>
</dbReference>
<comment type="caution">
    <text evidence="7">The sequence shown here is derived from an EMBL/GenBank/DDBJ whole genome shotgun (WGS) entry which is preliminary data.</text>
</comment>
<name>A0ABT1FA96_9GAMM</name>
<dbReference type="InterPro" id="IPR009056">
    <property type="entry name" value="Cyt_c-like_dom"/>
</dbReference>
<accession>A0ABT1FA96</accession>
<evidence type="ECO:0000256" key="2">
    <source>
        <dbReference type="ARBA" id="ARBA00022723"/>
    </source>
</evidence>
<dbReference type="EMBL" id="JAMZEK010000002">
    <property type="protein sequence ID" value="MCP1374284.1"/>
    <property type="molecule type" value="Genomic_DNA"/>
</dbReference>
<dbReference type="Gene3D" id="1.10.760.10">
    <property type="entry name" value="Cytochrome c-like domain"/>
    <property type="match status" value="2"/>
</dbReference>
<evidence type="ECO:0000256" key="1">
    <source>
        <dbReference type="ARBA" id="ARBA00022617"/>
    </source>
</evidence>
<keyword evidence="2 4" id="KW-0479">Metal-binding</keyword>
<evidence type="ECO:0000256" key="5">
    <source>
        <dbReference type="SAM" id="SignalP"/>
    </source>
</evidence>
<protein>
    <submittedName>
        <fullName evidence="7">C-type cytochrome</fullName>
    </submittedName>
</protein>
<proteinExistence type="predicted"/>
<dbReference type="Proteomes" id="UP001204615">
    <property type="component" value="Unassembled WGS sequence"/>
</dbReference>
<dbReference type="SUPFAM" id="SSF46626">
    <property type="entry name" value="Cytochrome c"/>
    <property type="match status" value="2"/>
</dbReference>
<reference evidence="7 8" key="1">
    <citation type="submission" date="2022-06" db="EMBL/GenBank/DDBJ databases">
        <title>Dyella sp. Sa strain:Sa Genome sequencing.</title>
        <authorList>
            <person name="Park S."/>
        </authorList>
    </citation>
    <scope>NUCLEOTIDE SEQUENCE [LARGE SCALE GENOMIC DNA]</scope>
    <source>
        <strain evidence="7 8">Sa</strain>
    </source>
</reference>
<keyword evidence="5" id="KW-0732">Signal</keyword>
<evidence type="ECO:0000313" key="7">
    <source>
        <dbReference type="EMBL" id="MCP1374284.1"/>
    </source>
</evidence>
<keyword evidence="1 4" id="KW-0349">Heme</keyword>
<evidence type="ECO:0000259" key="6">
    <source>
        <dbReference type="PROSITE" id="PS51007"/>
    </source>
</evidence>
<feature type="chain" id="PRO_5045287423" evidence="5">
    <location>
        <begin position="26"/>
        <end position="254"/>
    </location>
</feature>
<dbReference type="PANTHER" id="PTHR33751">
    <property type="entry name" value="CBB3-TYPE CYTOCHROME C OXIDASE SUBUNIT FIXP"/>
    <property type="match status" value="1"/>
</dbReference>
<organism evidence="7 8">
    <name type="scientific">Dyella lutea</name>
    <dbReference type="NCBI Taxonomy" id="2950441"/>
    <lineage>
        <taxon>Bacteria</taxon>
        <taxon>Pseudomonadati</taxon>
        <taxon>Pseudomonadota</taxon>
        <taxon>Gammaproteobacteria</taxon>
        <taxon>Lysobacterales</taxon>
        <taxon>Rhodanobacteraceae</taxon>
        <taxon>Dyella</taxon>
    </lineage>
</organism>
<evidence type="ECO:0000313" key="8">
    <source>
        <dbReference type="Proteomes" id="UP001204615"/>
    </source>
</evidence>
<dbReference type="Pfam" id="PF00034">
    <property type="entry name" value="Cytochrom_C"/>
    <property type="match status" value="2"/>
</dbReference>
<dbReference type="InterPro" id="IPR050597">
    <property type="entry name" value="Cytochrome_c_Oxidase_Subunit"/>
</dbReference>
<dbReference type="PROSITE" id="PS51007">
    <property type="entry name" value="CYTC"/>
    <property type="match status" value="1"/>
</dbReference>
<gene>
    <name evidence="7" type="ORF">NC595_09450</name>
</gene>
<feature type="domain" description="Cytochrome c" evidence="6">
    <location>
        <begin position="127"/>
        <end position="217"/>
    </location>
</feature>
<evidence type="ECO:0000256" key="3">
    <source>
        <dbReference type="ARBA" id="ARBA00023004"/>
    </source>
</evidence>
<keyword evidence="3 4" id="KW-0408">Iron</keyword>
<dbReference type="PANTHER" id="PTHR33751:SF11">
    <property type="entry name" value="BLL4483 PROTEIN"/>
    <property type="match status" value="1"/>
</dbReference>